<feature type="chain" id="PRO_5047300786" evidence="1">
    <location>
        <begin position="19"/>
        <end position="247"/>
    </location>
</feature>
<proteinExistence type="predicted"/>
<evidence type="ECO:0000256" key="1">
    <source>
        <dbReference type="SAM" id="SignalP"/>
    </source>
</evidence>
<accession>A0ABV1MRA2</accession>
<protein>
    <submittedName>
        <fullName evidence="3">FixH family protein</fullName>
    </submittedName>
</protein>
<dbReference type="InterPro" id="IPR032693">
    <property type="entry name" value="YtkA-like_dom"/>
</dbReference>
<evidence type="ECO:0000313" key="4">
    <source>
        <dbReference type="Proteomes" id="UP001478862"/>
    </source>
</evidence>
<dbReference type="Pfam" id="PF13115">
    <property type="entry name" value="YtkA"/>
    <property type="match status" value="1"/>
</dbReference>
<feature type="domain" description="YtkA-like" evidence="2">
    <location>
        <begin position="130"/>
        <end position="211"/>
    </location>
</feature>
<organism evidence="3 4">
    <name type="scientific">Lysinibacillus zambalensis</name>
    <dbReference type="NCBI Taxonomy" id="3160866"/>
    <lineage>
        <taxon>Bacteria</taxon>
        <taxon>Bacillati</taxon>
        <taxon>Bacillota</taxon>
        <taxon>Bacilli</taxon>
        <taxon>Bacillales</taxon>
        <taxon>Bacillaceae</taxon>
        <taxon>Lysinibacillus</taxon>
    </lineage>
</organism>
<reference evidence="3 4" key="1">
    <citation type="submission" date="2024-06" db="EMBL/GenBank/DDBJ databases">
        <title>Lysinibacillus zambalefons sp. nov., a Novel Firmicute Isolated from the Poon Bato Zambales Hyperalkaline Spring.</title>
        <authorList>
            <person name="Aja J.A."/>
            <person name="Lazaro J.E.H."/>
            <person name="Llorin L.D."/>
            <person name="Lim K.R."/>
            <person name="Teodosio J."/>
            <person name="Dalisay D.S."/>
        </authorList>
    </citation>
    <scope>NUCLEOTIDE SEQUENCE [LARGE SCALE GENOMIC DNA]</scope>
    <source>
        <strain evidence="3 4">M3</strain>
    </source>
</reference>
<comment type="caution">
    <text evidence="3">The sequence shown here is derived from an EMBL/GenBank/DDBJ whole genome shotgun (WGS) entry which is preliminary data.</text>
</comment>
<keyword evidence="4" id="KW-1185">Reference proteome</keyword>
<sequence length="247" mass="28647">MKKFIYIFLFTVFLFLNACSNTDTNQVSSVAEELNNIETNHIYKNGVLTTKLSVPENLRNEENFSIIMDLKMQNMDHNIEDINLSKEQNYYTAKIELPMEGIWNIDYHYVLDENTKIDSFTEVFGKVDEEQIDDVTLNITTNPEFIQPNQVGILNITLHDNQNNIIQDSKVSLQFDLLERDIHFTEDLKSENGVYQFKGKFEAGIWYVTIHAFAEGNEHLMETVILPIGTETAKEVERESLKNGHRN</sequence>
<evidence type="ECO:0000313" key="3">
    <source>
        <dbReference type="EMBL" id="MEQ6355041.1"/>
    </source>
</evidence>
<name>A0ABV1MRA2_9BACI</name>
<feature type="signal peptide" evidence="1">
    <location>
        <begin position="1"/>
        <end position="18"/>
    </location>
</feature>
<dbReference type="RefSeq" id="WP_349659673.1">
    <property type="nucleotide sequence ID" value="NZ_JBEGDG010000006.1"/>
</dbReference>
<dbReference type="EMBL" id="JBEGDG010000006">
    <property type="protein sequence ID" value="MEQ6355041.1"/>
    <property type="molecule type" value="Genomic_DNA"/>
</dbReference>
<keyword evidence="1" id="KW-0732">Signal</keyword>
<dbReference type="Proteomes" id="UP001478862">
    <property type="component" value="Unassembled WGS sequence"/>
</dbReference>
<gene>
    <name evidence="3" type="ORF">ABNX05_10475</name>
</gene>
<evidence type="ECO:0000259" key="2">
    <source>
        <dbReference type="Pfam" id="PF13115"/>
    </source>
</evidence>